<reference evidence="2 3" key="1">
    <citation type="submission" date="2024-03" db="EMBL/GenBank/DDBJ databases">
        <title>Complete genome sequence of the green alga Chloropicon roscoffensis RCC1871.</title>
        <authorList>
            <person name="Lemieux C."/>
            <person name="Pombert J.-F."/>
            <person name="Otis C."/>
            <person name="Turmel M."/>
        </authorList>
    </citation>
    <scope>NUCLEOTIDE SEQUENCE [LARGE SCALE GENOMIC DNA]</scope>
    <source>
        <strain evidence="2 3">RCC1871</strain>
    </source>
</reference>
<feature type="compositionally biased region" description="Basic and acidic residues" evidence="1">
    <location>
        <begin position="173"/>
        <end position="196"/>
    </location>
</feature>
<sequence length="262" mass="28236">MSAAEEQGSLRGDKSSDGSRQLSSSLQDTPYTETGAGAEAALAVSSPSLLIQQSIEILHSSSDEEAEEASGWGKLKEIARRLTPKPPRQGAGPGHQRRNTAPAIARSLFETPKSEAKNPFGEIEEEAGAAEGGPVGGSPNCLRTLRQERDLLESQLQLLREESAVLKKKMARAEEEAEASRGRLRSRVEELEGENRRLRRAARSGAPGGERESEGSVANNTAAAAHFVSPRKDDMIEELIETKMRLAQTQTALDELRGEVGQ</sequence>
<feature type="region of interest" description="Disordered" evidence="1">
    <location>
        <begin position="173"/>
        <end position="229"/>
    </location>
</feature>
<evidence type="ECO:0000313" key="3">
    <source>
        <dbReference type="Proteomes" id="UP001472866"/>
    </source>
</evidence>
<organism evidence="2 3">
    <name type="scientific">Chloropicon roscoffensis</name>
    <dbReference type="NCBI Taxonomy" id="1461544"/>
    <lineage>
        <taxon>Eukaryota</taxon>
        <taxon>Viridiplantae</taxon>
        <taxon>Chlorophyta</taxon>
        <taxon>Chloropicophyceae</taxon>
        <taxon>Chloropicales</taxon>
        <taxon>Chloropicaceae</taxon>
        <taxon>Chloropicon</taxon>
    </lineage>
</organism>
<feature type="region of interest" description="Disordered" evidence="1">
    <location>
        <begin position="60"/>
        <end position="142"/>
    </location>
</feature>
<proteinExistence type="predicted"/>
<accession>A0AAX4PEE2</accession>
<keyword evidence="3" id="KW-1185">Reference proteome</keyword>
<evidence type="ECO:0000313" key="2">
    <source>
        <dbReference type="EMBL" id="WZN64099.1"/>
    </source>
</evidence>
<dbReference type="EMBL" id="CP151509">
    <property type="protein sequence ID" value="WZN64099.1"/>
    <property type="molecule type" value="Genomic_DNA"/>
</dbReference>
<feature type="compositionally biased region" description="Low complexity" evidence="1">
    <location>
        <begin position="18"/>
        <end position="39"/>
    </location>
</feature>
<feature type="region of interest" description="Disordered" evidence="1">
    <location>
        <begin position="1"/>
        <end position="39"/>
    </location>
</feature>
<protein>
    <submittedName>
        <fullName evidence="2">Uncharacterized protein</fullName>
    </submittedName>
</protein>
<gene>
    <name evidence="2" type="ORF">HKI87_09g56530</name>
</gene>
<dbReference type="Proteomes" id="UP001472866">
    <property type="component" value="Chromosome 09"/>
</dbReference>
<dbReference type="AlphaFoldDB" id="A0AAX4PEE2"/>
<evidence type="ECO:0000256" key="1">
    <source>
        <dbReference type="SAM" id="MobiDB-lite"/>
    </source>
</evidence>
<name>A0AAX4PEE2_9CHLO</name>